<dbReference type="Gene3D" id="3.40.50.720">
    <property type="entry name" value="NAD(P)-binding Rossmann-like Domain"/>
    <property type="match status" value="1"/>
</dbReference>
<protein>
    <submittedName>
        <fullName evidence="4">SDR family NAD(P)-dependent oxidoreductase</fullName>
    </submittedName>
</protein>
<reference evidence="4 5" key="1">
    <citation type="submission" date="2019-06" db="EMBL/GenBank/DDBJ databases">
        <title>Psychrobacillus vulpis sp. nov., a new species isolated from feces of a red fox that inhabits in The Tablas de Daimiel Natural Park, Albacete, Spain.</title>
        <authorList>
            <person name="Rodriguez M."/>
            <person name="Reina J.C."/>
            <person name="Bejar V."/>
            <person name="Llamas I."/>
        </authorList>
    </citation>
    <scope>NUCLEOTIDE SEQUENCE [LARGE SCALE GENOMIC DNA]</scope>
    <source>
        <strain evidence="4 5">Z8</strain>
    </source>
</reference>
<dbReference type="Pfam" id="PF00106">
    <property type="entry name" value="adh_short"/>
    <property type="match status" value="1"/>
</dbReference>
<proteinExistence type="inferred from homology"/>
<gene>
    <name evidence="4" type="ORF">FG384_00070</name>
</gene>
<dbReference type="GO" id="GO:0016491">
    <property type="term" value="F:oxidoreductase activity"/>
    <property type="evidence" value="ECO:0007669"/>
    <property type="project" value="UniProtKB-KW"/>
</dbReference>
<dbReference type="PRINTS" id="PR00081">
    <property type="entry name" value="GDHRDH"/>
</dbReference>
<evidence type="ECO:0000256" key="2">
    <source>
        <dbReference type="ARBA" id="ARBA00023002"/>
    </source>
</evidence>
<evidence type="ECO:0000313" key="5">
    <source>
        <dbReference type="Proteomes" id="UP000316626"/>
    </source>
</evidence>
<evidence type="ECO:0000256" key="3">
    <source>
        <dbReference type="RuleBase" id="RU000363"/>
    </source>
</evidence>
<dbReference type="PANTHER" id="PTHR44196">
    <property type="entry name" value="DEHYDROGENASE/REDUCTASE SDR FAMILY MEMBER 7B"/>
    <property type="match status" value="1"/>
</dbReference>
<dbReference type="OrthoDB" id="9808814at2"/>
<dbReference type="PANTHER" id="PTHR44196:SF1">
    <property type="entry name" value="DEHYDROGENASE_REDUCTASE SDR FAMILY MEMBER 7B"/>
    <property type="match status" value="1"/>
</dbReference>
<dbReference type="RefSeq" id="WP_142640531.1">
    <property type="nucleotide sequence ID" value="NZ_VDGI01000001.1"/>
</dbReference>
<evidence type="ECO:0000313" key="4">
    <source>
        <dbReference type="EMBL" id="TQR21403.1"/>
    </source>
</evidence>
<name>A0A544TVD6_9BACI</name>
<dbReference type="EMBL" id="VDGI01000001">
    <property type="protein sequence ID" value="TQR21403.1"/>
    <property type="molecule type" value="Genomic_DNA"/>
</dbReference>
<dbReference type="Proteomes" id="UP000316626">
    <property type="component" value="Unassembled WGS sequence"/>
</dbReference>
<comment type="similarity">
    <text evidence="1 3">Belongs to the short-chain dehydrogenases/reductases (SDR) family.</text>
</comment>
<dbReference type="AlphaFoldDB" id="A0A544TVD6"/>
<dbReference type="InterPro" id="IPR002347">
    <property type="entry name" value="SDR_fam"/>
</dbReference>
<sequence length="285" mass="32572">MHKYNLLENILFFSTNLNKKKLKLELHSKTILITGASSGIGEELAYLLADIDAHLILVARREEKLLTMKRKIEKGTAKVSVFRADLRNKEEMEQLLSFIHELPAGIDLVVSNAGISINRSINHSLDRYHDFTRTMAINYFAPVQLLLSVIPLLEKNKGQVINISTINALLIPIPYWTAYQASKSAFDTWFRSAAPELNAMGISTTSIYLPLVKTPMIQPTVAYKKMPAMCPKQVAKIIGKSMYTKKRKYRPWWLFFGQLASIFLRCTWEVFIPRIIKRRNGIDNS</sequence>
<accession>A0A544TVD6</accession>
<keyword evidence="5" id="KW-1185">Reference proteome</keyword>
<keyword evidence="2" id="KW-0560">Oxidoreductase</keyword>
<organism evidence="4 5">
    <name type="scientific">Psychrobacillus vulpis</name>
    <dbReference type="NCBI Taxonomy" id="2325572"/>
    <lineage>
        <taxon>Bacteria</taxon>
        <taxon>Bacillati</taxon>
        <taxon>Bacillota</taxon>
        <taxon>Bacilli</taxon>
        <taxon>Bacillales</taxon>
        <taxon>Bacillaceae</taxon>
        <taxon>Psychrobacillus</taxon>
    </lineage>
</organism>
<dbReference type="InterPro" id="IPR036291">
    <property type="entry name" value="NAD(P)-bd_dom_sf"/>
</dbReference>
<dbReference type="PRINTS" id="PR00080">
    <property type="entry name" value="SDRFAMILY"/>
</dbReference>
<dbReference type="GO" id="GO:0016020">
    <property type="term" value="C:membrane"/>
    <property type="evidence" value="ECO:0007669"/>
    <property type="project" value="TreeGrafter"/>
</dbReference>
<comment type="caution">
    <text evidence="4">The sequence shown here is derived from an EMBL/GenBank/DDBJ whole genome shotgun (WGS) entry which is preliminary data.</text>
</comment>
<dbReference type="SUPFAM" id="SSF51735">
    <property type="entry name" value="NAD(P)-binding Rossmann-fold domains"/>
    <property type="match status" value="1"/>
</dbReference>
<evidence type="ECO:0000256" key="1">
    <source>
        <dbReference type="ARBA" id="ARBA00006484"/>
    </source>
</evidence>